<dbReference type="EMBL" id="QVME01000001">
    <property type="protein sequence ID" value="RGE70266.1"/>
    <property type="molecule type" value="Genomic_DNA"/>
</dbReference>
<evidence type="ECO:0000313" key="1">
    <source>
        <dbReference type="EMBL" id="RGE70266.1"/>
    </source>
</evidence>
<organism evidence="1 2">
    <name type="scientific">Anaerotruncus colihominis</name>
    <dbReference type="NCBI Taxonomy" id="169435"/>
    <lineage>
        <taxon>Bacteria</taxon>
        <taxon>Bacillati</taxon>
        <taxon>Bacillota</taxon>
        <taxon>Clostridia</taxon>
        <taxon>Eubacteriales</taxon>
        <taxon>Oscillospiraceae</taxon>
        <taxon>Anaerotruncus</taxon>
    </lineage>
</organism>
<reference evidence="1 2" key="1">
    <citation type="submission" date="2018-08" db="EMBL/GenBank/DDBJ databases">
        <title>A genome reference for cultivated species of the human gut microbiota.</title>
        <authorList>
            <person name="Zou Y."/>
            <person name="Xue W."/>
            <person name="Luo G."/>
        </authorList>
    </citation>
    <scope>NUCLEOTIDE SEQUENCE [LARGE SCALE GENOMIC DNA]</scope>
    <source>
        <strain evidence="1 2">TF05-12AC</strain>
    </source>
</reference>
<sequence length="89" mass="10122">MISLFQVIRYMEELFANLEKLHTTQLGAMRIKSNLSLDTGQAVDWCKSKISAPNAIVTRSGKNWYIDADHCIITVNAHSYTIITAHRKK</sequence>
<name>A0A3E3IT71_9FIRM</name>
<dbReference type="Proteomes" id="UP000260828">
    <property type="component" value="Unassembled WGS sequence"/>
</dbReference>
<dbReference type="InterPro" id="IPR024229">
    <property type="entry name" value="DUF3781"/>
</dbReference>
<protein>
    <submittedName>
        <fullName evidence="1">DUF3781 domain-containing protein</fullName>
    </submittedName>
</protein>
<evidence type="ECO:0000313" key="2">
    <source>
        <dbReference type="Proteomes" id="UP000260828"/>
    </source>
</evidence>
<gene>
    <name evidence="1" type="ORF">DXC40_04240</name>
</gene>
<dbReference type="Pfam" id="PF12636">
    <property type="entry name" value="DUF3781"/>
    <property type="match status" value="1"/>
</dbReference>
<proteinExistence type="predicted"/>
<dbReference type="AlphaFoldDB" id="A0A3E3IT71"/>
<comment type="caution">
    <text evidence="1">The sequence shown here is derived from an EMBL/GenBank/DDBJ whole genome shotgun (WGS) entry which is preliminary data.</text>
</comment>
<accession>A0A3E3IT71</accession>